<gene>
    <name evidence="1" type="ORF">C5471_10215</name>
</gene>
<sequence>MTPPHKGNIHITGVCLLNKSVLLSLLIKIKKTIKKENLTIPRLALARGDNLPTQAVVQRTQTDTPQYLNSVHSGAQVSFKGKADNPCFVRTVARQRFNVIR</sequence>
<dbReference type="EMBL" id="PUJU01000017">
    <property type="protein sequence ID" value="NHB88061.1"/>
    <property type="molecule type" value="Genomic_DNA"/>
</dbReference>
<evidence type="ECO:0000313" key="1">
    <source>
        <dbReference type="EMBL" id="NHB88061.1"/>
    </source>
</evidence>
<keyword evidence="2" id="KW-1185">Reference proteome</keyword>
<proteinExistence type="predicted"/>
<protein>
    <submittedName>
        <fullName evidence="1">Uncharacterized protein</fullName>
    </submittedName>
</protein>
<accession>A0ABX0GIM1</accession>
<comment type="caution">
    <text evidence="1">The sequence shown here is derived from an EMBL/GenBank/DDBJ whole genome shotgun (WGS) entry which is preliminary data.</text>
</comment>
<dbReference type="Proteomes" id="UP000697802">
    <property type="component" value="Unassembled WGS sequence"/>
</dbReference>
<name>A0ABX0GIM1_9GAMM</name>
<organism evidence="1 2">
    <name type="scientific">Photorhabdus tasmaniensis</name>
    <dbReference type="NCBI Taxonomy" id="1004159"/>
    <lineage>
        <taxon>Bacteria</taxon>
        <taxon>Pseudomonadati</taxon>
        <taxon>Pseudomonadota</taxon>
        <taxon>Gammaproteobacteria</taxon>
        <taxon>Enterobacterales</taxon>
        <taxon>Morganellaceae</taxon>
        <taxon>Photorhabdus</taxon>
    </lineage>
</organism>
<evidence type="ECO:0000313" key="2">
    <source>
        <dbReference type="Proteomes" id="UP000697802"/>
    </source>
</evidence>
<reference evidence="1 2" key="1">
    <citation type="submission" date="2018-02" db="EMBL/GenBank/DDBJ databases">
        <authorList>
            <person name="Machado R.A."/>
        </authorList>
    </citation>
    <scope>NUCLEOTIDE SEQUENCE [LARGE SCALE GENOMIC DNA]</scope>
    <source>
        <strain evidence="1 2">T327</strain>
    </source>
</reference>